<keyword evidence="2" id="KW-1185">Reference proteome</keyword>
<evidence type="ECO:0008006" key="3">
    <source>
        <dbReference type="Google" id="ProtNLM"/>
    </source>
</evidence>
<protein>
    <recommendedName>
        <fullName evidence="3">Vitellogenin domain-containing protein</fullName>
    </recommendedName>
</protein>
<organism evidence="1 2">
    <name type="scientific">Trichogramma kaykai</name>
    <dbReference type="NCBI Taxonomy" id="54128"/>
    <lineage>
        <taxon>Eukaryota</taxon>
        <taxon>Metazoa</taxon>
        <taxon>Ecdysozoa</taxon>
        <taxon>Arthropoda</taxon>
        <taxon>Hexapoda</taxon>
        <taxon>Insecta</taxon>
        <taxon>Pterygota</taxon>
        <taxon>Neoptera</taxon>
        <taxon>Endopterygota</taxon>
        <taxon>Hymenoptera</taxon>
        <taxon>Apocrita</taxon>
        <taxon>Proctotrupomorpha</taxon>
        <taxon>Chalcidoidea</taxon>
        <taxon>Trichogrammatidae</taxon>
        <taxon>Trichogramma</taxon>
    </lineage>
</organism>
<dbReference type="AlphaFoldDB" id="A0ABD2W1T5"/>
<reference evidence="1 2" key="1">
    <citation type="journal article" date="2024" name="bioRxiv">
        <title>A reference genome for Trichogramma kaykai: A tiny desert-dwelling parasitoid wasp with competing sex-ratio distorters.</title>
        <authorList>
            <person name="Culotta J."/>
            <person name="Lindsey A.R."/>
        </authorList>
    </citation>
    <scope>NUCLEOTIDE SEQUENCE [LARGE SCALE GENOMIC DNA]</scope>
    <source>
        <strain evidence="1 2">KSX58</strain>
    </source>
</reference>
<dbReference type="Proteomes" id="UP001627154">
    <property type="component" value="Unassembled WGS sequence"/>
</dbReference>
<evidence type="ECO:0000313" key="2">
    <source>
        <dbReference type="Proteomes" id="UP001627154"/>
    </source>
</evidence>
<accession>A0ABD2W1T5</accession>
<name>A0ABD2W1T5_9HYME</name>
<evidence type="ECO:0000313" key="1">
    <source>
        <dbReference type="EMBL" id="KAL3386778.1"/>
    </source>
</evidence>
<sequence>MESSGPVNYADKRLLFGVKEEPTWTDAIDNVSDSMSYCKAETLEFHVLPAKGSNKTVVLKERLDAKIIIDFQCKNVKPEQSSSSTTIYKNEYQSHQSFVKKENENQTYYSNENRRIVLIKKGFIYDNDCQLNENSCLKLVNYENLKSLEKTVKKESLNKSTMCRETHTTKTSLKNQGLKNQGLIFREYRNYDKFKNFIFLLFDSNM</sequence>
<comment type="caution">
    <text evidence="1">The sequence shown here is derived from an EMBL/GenBank/DDBJ whole genome shotgun (WGS) entry which is preliminary data.</text>
</comment>
<gene>
    <name evidence="1" type="ORF">TKK_017828</name>
</gene>
<proteinExistence type="predicted"/>
<dbReference type="EMBL" id="JBJJXI010000144">
    <property type="protein sequence ID" value="KAL3386778.1"/>
    <property type="molecule type" value="Genomic_DNA"/>
</dbReference>